<accession>A0A9P0ALQ1</accession>
<dbReference type="InterPro" id="IPR046437">
    <property type="entry name" value="Ser_Thr-PK_POLO_box_1_sf"/>
</dbReference>
<dbReference type="GO" id="GO:0005524">
    <property type="term" value="F:ATP binding"/>
    <property type="evidence" value="ECO:0007669"/>
    <property type="project" value="UniProtKB-UniRule"/>
</dbReference>
<dbReference type="FunFam" id="3.30.200.20:FF:000042">
    <property type="entry name" value="Aurora kinase A"/>
    <property type="match status" value="1"/>
</dbReference>
<reference evidence="22" key="1">
    <citation type="submission" date="2021-12" db="EMBL/GenBank/DDBJ databases">
        <authorList>
            <person name="King R."/>
        </authorList>
    </citation>
    <scope>NUCLEOTIDE SEQUENCE</scope>
</reference>
<evidence type="ECO:0000256" key="16">
    <source>
        <dbReference type="ARBA" id="ARBA00048347"/>
    </source>
</evidence>
<dbReference type="Pfam" id="PF18190">
    <property type="entry name" value="Plk4_PB1"/>
    <property type="match status" value="1"/>
</dbReference>
<proteinExistence type="predicted"/>
<dbReference type="CDD" id="cd13114">
    <property type="entry name" value="POLO_box_Plk4_1"/>
    <property type="match status" value="1"/>
</dbReference>
<evidence type="ECO:0000256" key="3">
    <source>
        <dbReference type="ARBA" id="ARBA00020245"/>
    </source>
</evidence>
<dbReference type="Gene3D" id="3.30.1120.130">
    <property type="match status" value="1"/>
</dbReference>
<feature type="domain" description="Cryptic POLO box 2 (CPB2)" evidence="21">
    <location>
        <begin position="667"/>
        <end position="778"/>
    </location>
</feature>
<dbReference type="AlphaFoldDB" id="A0A9P0ALQ1"/>
<comment type="catalytic activity">
    <reaction evidence="16">
        <text>L-seryl-[protein] + ATP = O-phospho-L-seryl-[protein] + ADP + H(+)</text>
        <dbReference type="Rhea" id="RHEA:17989"/>
        <dbReference type="Rhea" id="RHEA-COMP:9863"/>
        <dbReference type="Rhea" id="RHEA-COMP:11604"/>
        <dbReference type="ChEBI" id="CHEBI:15378"/>
        <dbReference type="ChEBI" id="CHEBI:29999"/>
        <dbReference type="ChEBI" id="CHEBI:30616"/>
        <dbReference type="ChEBI" id="CHEBI:83421"/>
        <dbReference type="ChEBI" id="CHEBI:456216"/>
        <dbReference type="EC" id="2.7.11.21"/>
    </reaction>
</comment>
<evidence type="ECO:0000256" key="9">
    <source>
        <dbReference type="ARBA" id="ARBA00022840"/>
    </source>
</evidence>
<dbReference type="InterPro" id="IPR000719">
    <property type="entry name" value="Prot_kinase_dom"/>
</dbReference>
<feature type="region of interest" description="Disordered" evidence="18">
    <location>
        <begin position="412"/>
        <end position="446"/>
    </location>
</feature>
<dbReference type="EMBL" id="OU963869">
    <property type="protein sequence ID" value="CAH0394245.1"/>
    <property type="molecule type" value="Genomic_DNA"/>
</dbReference>
<evidence type="ECO:0000256" key="7">
    <source>
        <dbReference type="ARBA" id="ARBA00022741"/>
    </source>
</evidence>
<dbReference type="Proteomes" id="UP001152759">
    <property type="component" value="Chromosome 8"/>
</dbReference>
<dbReference type="Gene3D" id="2.40.50.930">
    <property type="match status" value="1"/>
</dbReference>
<dbReference type="InterPro" id="IPR033699">
    <property type="entry name" value="POLO_box_Plk4_1"/>
</dbReference>
<evidence type="ECO:0000256" key="2">
    <source>
        <dbReference type="ARBA" id="ARBA00012424"/>
    </source>
</evidence>
<evidence type="ECO:0000313" key="22">
    <source>
        <dbReference type="EMBL" id="CAH0394245.1"/>
    </source>
</evidence>
<dbReference type="Gene3D" id="1.10.510.10">
    <property type="entry name" value="Transferase(Phosphotransferase) domain 1"/>
    <property type="match status" value="1"/>
</dbReference>
<dbReference type="FunFam" id="1.10.510.10:FF:000576">
    <property type="entry name" value="Serine/threonine-protein kinase PLK4"/>
    <property type="match status" value="1"/>
</dbReference>
<feature type="domain" description="Cryptic POLO box 1 (CPB1)" evidence="20">
    <location>
        <begin position="551"/>
        <end position="666"/>
    </location>
</feature>
<dbReference type="CDD" id="cd13115">
    <property type="entry name" value="POLO_box_Plk4_2"/>
    <property type="match status" value="1"/>
</dbReference>
<evidence type="ECO:0000259" key="21">
    <source>
        <dbReference type="PROSITE" id="PS51985"/>
    </source>
</evidence>
<dbReference type="PROSITE" id="PS51984">
    <property type="entry name" value="CPB1"/>
    <property type="match status" value="1"/>
</dbReference>
<dbReference type="PROSITE" id="PS50011">
    <property type="entry name" value="PROTEIN_KINASE_DOM"/>
    <property type="match status" value="1"/>
</dbReference>
<dbReference type="InterPro" id="IPR011009">
    <property type="entry name" value="Kinase-like_dom_sf"/>
</dbReference>
<comment type="subcellular location">
    <subcellularLocation>
        <location evidence="1">Cytoplasm</location>
        <location evidence="1">Cytoskeleton</location>
        <location evidence="1">Microtubule organizing center</location>
        <location evidence="1">Centrosome</location>
        <location evidence="1">Centriole</location>
    </subcellularLocation>
</comment>
<dbReference type="PROSITE" id="PS51985">
    <property type="entry name" value="CPB2"/>
    <property type="match status" value="1"/>
</dbReference>
<dbReference type="PROSITE" id="PS00107">
    <property type="entry name" value="PROTEIN_KINASE_ATP"/>
    <property type="match status" value="1"/>
</dbReference>
<evidence type="ECO:0000256" key="10">
    <source>
        <dbReference type="ARBA" id="ARBA00022843"/>
    </source>
</evidence>
<keyword evidence="4" id="KW-0963">Cytoplasm</keyword>
<evidence type="ECO:0000313" key="23">
    <source>
        <dbReference type="Proteomes" id="UP001152759"/>
    </source>
</evidence>
<evidence type="ECO:0000256" key="4">
    <source>
        <dbReference type="ARBA" id="ARBA00022490"/>
    </source>
</evidence>
<evidence type="ECO:0000256" key="15">
    <source>
        <dbReference type="ARBA" id="ARBA00047802"/>
    </source>
</evidence>
<keyword evidence="6" id="KW-0808">Transferase</keyword>
<evidence type="ECO:0000256" key="13">
    <source>
        <dbReference type="ARBA" id="ARBA00030429"/>
    </source>
</evidence>
<evidence type="ECO:0000256" key="8">
    <source>
        <dbReference type="ARBA" id="ARBA00022777"/>
    </source>
</evidence>
<evidence type="ECO:0000256" key="11">
    <source>
        <dbReference type="ARBA" id="ARBA00023212"/>
    </source>
</evidence>
<dbReference type="InterPro" id="IPR033698">
    <property type="entry name" value="POLO_box_Plk4_2"/>
</dbReference>
<evidence type="ECO:0000256" key="12">
    <source>
        <dbReference type="ARBA" id="ARBA00030332"/>
    </source>
</evidence>
<dbReference type="SUPFAM" id="SSF56112">
    <property type="entry name" value="Protein kinase-like (PK-like)"/>
    <property type="match status" value="1"/>
</dbReference>
<feature type="compositionally biased region" description="Polar residues" evidence="18">
    <location>
        <begin position="328"/>
        <end position="346"/>
    </location>
</feature>
<evidence type="ECO:0000259" key="19">
    <source>
        <dbReference type="PROSITE" id="PS50011"/>
    </source>
</evidence>
<evidence type="ECO:0000256" key="1">
    <source>
        <dbReference type="ARBA" id="ARBA00004114"/>
    </source>
</evidence>
<feature type="region of interest" description="Disordered" evidence="18">
    <location>
        <begin position="328"/>
        <end position="347"/>
    </location>
</feature>
<gene>
    <name evidence="22" type="ORF">BEMITA_LOCUS12568</name>
</gene>
<evidence type="ECO:0000256" key="5">
    <source>
        <dbReference type="ARBA" id="ARBA00022527"/>
    </source>
</evidence>
<evidence type="ECO:0000256" key="14">
    <source>
        <dbReference type="ARBA" id="ARBA00030924"/>
    </source>
</evidence>
<dbReference type="Gene3D" id="3.30.1120.120">
    <property type="match status" value="1"/>
</dbReference>
<feature type="binding site" evidence="17">
    <location>
        <position position="47"/>
    </location>
    <ligand>
        <name>ATP</name>
        <dbReference type="ChEBI" id="CHEBI:30616"/>
    </ligand>
</feature>
<dbReference type="InterPro" id="IPR017441">
    <property type="entry name" value="Protein_kinase_ATP_BS"/>
</dbReference>
<dbReference type="Pfam" id="PF18409">
    <property type="entry name" value="Plk4_PB2"/>
    <property type="match status" value="1"/>
</dbReference>
<keyword evidence="5" id="KW-0723">Serine/threonine-protein kinase</keyword>
<keyword evidence="9 17" id="KW-0067">ATP-binding</keyword>
<protein>
    <recommendedName>
        <fullName evidence="3">Serine/threonine-protein kinase PLK4</fullName>
        <ecNumber evidence="2">2.7.11.21</ecNumber>
    </recommendedName>
    <alternativeName>
        <fullName evidence="12">Polo-like kinase 4</fullName>
    </alternativeName>
    <alternativeName>
        <fullName evidence="13 14">Serine/threonine-protein kinase SAK</fullName>
    </alternativeName>
</protein>
<evidence type="ECO:0000259" key="20">
    <source>
        <dbReference type="PROSITE" id="PS51984"/>
    </source>
</evidence>
<dbReference type="EC" id="2.7.11.21" evidence="2"/>
<feature type="domain" description="Protein kinase" evidence="19">
    <location>
        <begin position="18"/>
        <end position="271"/>
    </location>
</feature>
<dbReference type="Pfam" id="PF00069">
    <property type="entry name" value="Pkinase"/>
    <property type="match status" value="1"/>
</dbReference>
<organism evidence="22 23">
    <name type="scientific">Bemisia tabaci</name>
    <name type="common">Sweetpotato whitefly</name>
    <name type="synonym">Aleurodes tabaci</name>
    <dbReference type="NCBI Taxonomy" id="7038"/>
    <lineage>
        <taxon>Eukaryota</taxon>
        <taxon>Metazoa</taxon>
        <taxon>Ecdysozoa</taxon>
        <taxon>Arthropoda</taxon>
        <taxon>Hexapoda</taxon>
        <taxon>Insecta</taxon>
        <taxon>Pterygota</taxon>
        <taxon>Neoptera</taxon>
        <taxon>Paraneoptera</taxon>
        <taxon>Hemiptera</taxon>
        <taxon>Sternorrhyncha</taxon>
        <taxon>Aleyrodoidea</taxon>
        <taxon>Aleyrodidae</taxon>
        <taxon>Aleyrodinae</taxon>
        <taxon>Bemisia</taxon>
    </lineage>
</organism>
<dbReference type="FunFam" id="3.30.1120.120:FF:000001">
    <property type="entry name" value="serine/threonine-protein kinase PLK4 isoform X2"/>
    <property type="match status" value="1"/>
</dbReference>
<keyword evidence="10" id="KW-0832">Ubl conjugation</keyword>
<keyword evidence="11" id="KW-0206">Cytoskeleton</keyword>
<evidence type="ECO:0000256" key="6">
    <source>
        <dbReference type="ARBA" id="ARBA00022679"/>
    </source>
</evidence>
<dbReference type="PANTHER" id="PTHR24345:SF91">
    <property type="entry name" value="SERINE_THREONINE-PROTEIN KINASE PLK4"/>
    <property type="match status" value="1"/>
</dbReference>
<keyword evidence="7 17" id="KW-0547">Nucleotide-binding</keyword>
<keyword evidence="23" id="KW-1185">Reference proteome</keyword>
<comment type="catalytic activity">
    <reaction evidence="15">
        <text>L-threonyl-[protein] + ATP = O-phospho-L-threonyl-[protein] + ADP + H(+)</text>
        <dbReference type="Rhea" id="RHEA:46608"/>
        <dbReference type="Rhea" id="RHEA-COMP:11060"/>
        <dbReference type="Rhea" id="RHEA-COMP:11605"/>
        <dbReference type="ChEBI" id="CHEBI:15378"/>
        <dbReference type="ChEBI" id="CHEBI:30013"/>
        <dbReference type="ChEBI" id="CHEBI:30616"/>
        <dbReference type="ChEBI" id="CHEBI:61977"/>
        <dbReference type="ChEBI" id="CHEBI:456216"/>
        <dbReference type="EC" id="2.7.11.21"/>
    </reaction>
</comment>
<dbReference type="InterPro" id="IPR047108">
    <property type="entry name" value="Plk4-like_POLO_box_2_sf"/>
</dbReference>
<dbReference type="PANTHER" id="PTHR24345">
    <property type="entry name" value="SERINE/THREONINE-PROTEIN KINASE PLK"/>
    <property type="match status" value="1"/>
</dbReference>
<dbReference type="GO" id="GO:0005634">
    <property type="term" value="C:nucleus"/>
    <property type="evidence" value="ECO:0007669"/>
    <property type="project" value="TreeGrafter"/>
</dbReference>
<sequence length="922" mass="102955">MLSRDVLHSRFGETIEEYEIHNLLGQGGFANVYRAKCLRSSLDVAIKMIDKKLMEARKMTKRVREEVAIHSRLKHPSVIELYTFFEDSNYVYLVLELCHNGELSSYLKRLGHKCSENEAKNIVRQVVEGLMYLHSHNILHRDISLPNLLLTKDLRVKIADFGLATQLSRPDEKHMTMCGTPNYISPEVVTKSAHGLEIDAWSVGILLYTLLVGHPPFDTDAVKSTLTRVAMAPLEIPAHLSMEAKDLIQSLLQKNPEKRMQLRDVLTHPLMLKESDFPALNHRAYLSGSGSDSGVCTMTTSSNHTNSPGFSQSNFRVGPLQNQNFASSVSGPHHCASNSYSSSTKVPSGLDMNRAEFASALDSQPFHSEELFSQHHIKRSDDACYQTIRGTKVKEKEPEYLRSKFPSYLDENSSQNYIPSLPSKHVSETSRNHTNKNAPSYESRGCGSENSVLSGLVPPDKSFVFQSVQNLSNPSNDERFHHQHGPNVRSESFNHQNHTSLMSVRKCCSEGQETMLNNEKCFNWCQNLQFRPGCVSSAHNTHSTEMNHAMKGGIGVPPLNSTRLQPTRHRTKNAALSIVENGEVIVEIIKHKGAEEKVIDVCQISSDGLRVILYQPNKGKGIPLSNKPPPLPSEGADAIYSYESLPEKHWKKYVYASRFVALVKTKTPKITYYSPLAKCLLMENGPDADFEVYFYDGGKIGKTGKSVKITHSSGANVLLDVSTQTDHLDSSVQLMWKYYKQYYDHCRSLEMALSSVESGSNDCFPAIIGRRPNSTSVLSSSGKENQANEQYLSPPAQQLLSFEVSKFSCLSGVDSGFKHGFSGAPCRVISTTPFKKIEVPNIGIATETPNGEIKVEYHDGRELRVKQNGSVRCVDFDGSLQEFVQGSFDKLPSWVESRLLKIPIIVQHLASTNAPPKTRPYR</sequence>
<dbReference type="GO" id="GO:0005814">
    <property type="term" value="C:centriole"/>
    <property type="evidence" value="ECO:0007669"/>
    <property type="project" value="UniProtKB-SubCell"/>
</dbReference>
<name>A0A9P0ALQ1_BEMTA</name>
<evidence type="ECO:0000256" key="18">
    <source>
        <dbReference type="SAM" id="MobiDB-lite"/>
    </source>
</evidence>
<evidence type="ECO:0000256" key="17">
    <source>
        <dbReference type="PROSITE-ProRule" id="PRU10141"/>
    </source>
</evidence>
<dbReference type="KEGG" id="btab:109034815"/>
<dbReference type="GO" id="GO:0004674">
    <property type="term" value="F:protein serine/threonine kinase activity"/>
    <property type="evidence" value="ECO:0007669"/>
    <property type="project" value="UniProtKB-KW"/>
</dbReference>
<keyword evidence="8" id="KW-0418">Kinase</keyword>